<protein>
    <submittedName>
        <fullName evidence="2">Uncharacterized protein</fullName>
    </submittedName>
</protein>
<name>A0A392TFW4_9FABA</name>
<sequence>MSRREHGQYDAARRSKDGVAFRCRSQVGRSRVRRAVENDNSGCVGKESDQHGGVEKL</sequence>
<reference evidence="2 3" key="1">
    <citation type="journal article" date="2018" name="Front. Plant Sci.">
        <title>Red Clover (Trifolium pratense) and Zigzag Clover (T. medium) - A Picture of Genomic Similarities and Differences.</title>
        <authorList>
            <person name="Dluhosova J."/>
            <person name="Istvanek J."/>
            <person name="Nedelnik J."/>
            <person name="Repkova J."/>
        </authorList>
    </citation>
    <scope>NUCLEOTIDE SEQUENCE [LARGE SCALE GENOMIC DNA]</scope>
    <source>
        <strain evidence="3">cv. 10/8</strain>
        <tissue evidence="2">Leaf</tissue>
    </source>
</reference>
<organism evidence="2 3">
    <name type="scientific">Trifolium medium</name>
    <dbReference type="NCBI Taxonomy" id="97028"/>
    <lineage>
        <taxon>Eukaryota</taxon>
        <taxon>Viridiplantae</taxon>
        <taxon>Streptophyta</taxon>
        <taxon>Embryophyta</taxon>
        <taxon>Tracheophyta</taxon>
        <taxon>Spermatophyta</taxon>
        <taxon>Magnoliopsida</taxon>
        <taxon>eudicotyledons</taxon>
        <taxon>Gunneridae</taxon>
        <taxon>Pentapetalae</taxon>
        <taxon>rosids</taxon>
        <taxon>fabids</taxon>
        <taxon>Fabales</taxon>
        <taxon>Fabaceae</taxon>
        <taxon>Papilionoideae</taxon>
        <taxon>50 kb inversion clade</taxon>
        <taxon>NPAAA clade</taxon>
        <taxon>Hologalegina</taxon>
        <taxon>IRL clade</taxon>
        <taxon>Trifolieae</taxon>
        <taxon>Trifolium</taxon>
    </lineage>
</organism>
<evidence type="ECO:0000256" key="1">
    <source>
        <dbReference type="SAM" id="MobiDB-lite"/>
    </source>
</evidence>
<proteinExistence type="predicted"/>
<feature type="region of interest" description="Disordered" evidence="1">
    <location>
        <begin position="34"/>
        <end position="57"/>
    </location>
</feature>
<comment type="caution">
    <text evidence="2">The sequence shown here is derived from an EMBL/GenBank/DDBJ whole genome shotgun (WGS) entry which is preliminary data.</text>
</comment>
<accession>A0A392TFW4</accession>
<evidence type="ECO:0000313" key="2">
    <source>
        <dbReference type="EMBL" id="MCI59494.1"/>
    </source>
</evidence>
<dbReference type="Proteomes" id="UP000265520">
    <property type="component" value="Unassembled WGS sequence"/>
</dbReference>
<dbReference type="AlphaFoldDB" id="A0A392TFW4"/>
<dbReference type="EMBL" id="LXQA010564686">
    <property type="protein sequence ID" value="MCI59494.1"/>
    <property type="molecule type" value="Genomic_DNA"/>
</dbReference>
<keyword evidence="3" id="KW-1185">Reference proteome</keyword>
<evidence type="ECO:0000313" key="3">
    <source>
        <dbReference type="Proteomes" id="UP000265520"/>
    </source>
</evidence>
<feature type="non-terminal residue" evidence="2">
    <location>
        <position position="57"/>
    </location>
</feature>
<feature type="compositionally biased region" description="Basic and acidic residues" evidence="1">
    <location>
        <begin position="46"/>
        <end position="57"/>
    </location>
</feature>